<dbReference type="Gene3D" id="1.10.10.10">
    <property type="entry name" value="Winged helix-like DNA-binding domain superfamily/Winged helix DNA-binding domain"/>
    <property type="match status" value="1"/>
</dbReference>
<dbReference type="SUPFAM" id="SSF55781">
    <property type="entry name" value="GAF domain-like"/>
    <property type="match status" value="1"/>
</dbReference>
<evidence type="ECO:0000256" key="1">
    <source>
        <dbReference type="ARBA" id="ARBA00023015"/>
    </source>
</evidence>
<dbReference type="Pfam" id="PF01614">
    <property type="entry name" value="IclR_C"/>
    <property type="match status" value="1"/>
</dbReference>
<dbReference type="Pfam" id="PF09339">
    <property type="entry name" value="HTH_IclR"/>
    <property type="match status" value="1"/>
</dbReference>
<dbReference type="GO" id="GO:0003700">
    <property type="term" value="F:DNA-binding transcription factor activity"/>
    <property type="evidence" value="ECO:0007669"/>
    <property type="project" value="TreeGrafter"/>
</dbReference>
<organism evidence="7">
    <name type="scientific">uncultured Pleomorphomonas sp</name>
    <dbReference type="NCBI Taxonomy" id="442121"/>
    <lineage>
        <taxon>Bacteria</taxon>
        <taxon>Pseudomonadati</taxon>
        <taxon>Pseudomonadota</taxon>
        <taxon>Alphaproteobacteria</taxon>
        <taxon>Hyphomicrobiales</taxon>
        <taxon>Pleomorphomonadaceae</taxon>
        <taxon>Pleomorphomonas</taxon>
        <taxon>environmental samples</taxon>
    </lineage>
</organism>
<keyword evidence="3" id="KW-0804">Transcription</keyword>
<dbReference type="InterPro" id="IPR005471">
    <property type="entry name" value="Tscrpt_reg_IclR_N"/>
</dbReference>
<gene>
    <name evidence="7" type="ORF">KL86PLE_30322</name>
</gene>
<feature type="domain" description="IclR-ED" evidence="6">
    <location>
        <begin position="94"/>
        <end position="276"/>
    </location>
</feature>
<dbReference type="PANTHER" id="PTHR30136:SF35">
    <property type="entry name" value="HTH-TYPE TRANSCRIPTIONAL REGULATOR RV1719"/>
    <property type="match status" value="1"/>
</dbReference>
<dbReference type="SUPFAM" id="SSF46785">
    <property type="entry name" value="Winged helix' DNA-binding domain"/>
    <property type="match status" value="1"/>
</dbReference>
<dbReference type="InterPro" id="IPR014757">
    <property type="entry name" value="Tscrpt_reg_IclR_C"/>
</dbReference>
<keyword evidence="2" id="KW-0238">DNA-binding</keyword>
<dbReference type="Gene3D" id="3.30.450.40">
    <property type="match status" value="1"/>
</dbReference>
<dbReference type="InterPro" id="IPR036388">
    <property type="entry name" value="WH-like_DNA-bd_sf"/>
</dbReference>
<reference evidence="7" key="1">
    <citation type="submission" date="2016-08" db="EMBL/GenBank/DDBJ databases">
        <authorList>
            <person name="Seilhamer J.J."/>
        </authorList>
    </citation>
    <scope>NUCLEOTIDE SEQUENCE</scope>
    <source>
        <strain evidence="7">86</strain>
    </source>
</reference>
<dbReference type="EMBL" id="FMJD01000007">
    <property type="protein sequence ID" value="SCM75875.1"/>
    <property type="molecule type" value="Genomic_DNA"/>
</dbReference>
<evidence type="ECO:0000256" key="3">
    <source>
        <dbReference type="ARBA" id="ARBA00023163"/>
    </source>
</evidence>
<evidence type="ECO:0000313" key="7">
    <source>
        <dbReference type="EMBL" id="SCM75875.1"/>
    </source>
</evidence>
<dbReference type="InterPro" id="IPR050707">
    <property type="entry name" value="HTH_MetabolicPath_Reg"/>
</dbReference>
<evidence type="ECO:0000259" key="6">
    <source>
        <dbReference type="PROSITE" id="PS51078"/>
    </source>
</evidence>
<dbReference type="PROSITE" id="PS51077">
    <property type="entry name" value="HTH_ICLR"/>
    <property type="match status" value="1"/>
</dbReference>
<sequence>MKTTAERQDTTAEPAADKGAQKKRSDDRGSLKSMQKLMAVLDCFSVYEQSLTLNDIAVRCGIPKTTAHRLVTSLREVKLLEQDHERDRYRMGIRLFELGSIVLANLDIFSRSRHLVQRLMDTTGENSHLCVFDGTNVISVEHIEPGSGRVNWTTALSISPAYCTGVGKAVLAYQDGSVVAKIVRGGLRPFTPNSITDPDVLAADLEATRRRGYSIDNAEHQPLIRCIAAPIRNVTGRVFAAVSASGPSSRMTDDRLFSFAPLVIATADEISRLSGYVPR</sequence>
<dbReference type="PROSITE" id="PS51078">
    <property type="entry name" value="ICLR_ED"/>
    <property type="match status" value="1"/>
</dbReference>
<protein>
    <submittedName>
        <fullName evidence="7">Transcriptional regulator</fullName>
    </submittedName>
</protein>
<dbReference type="AlphaFoldDB" id="A0A212LEB7"/>
<dbReference type="PANTHER" id="PTHR30136">
    <property type="entry name" value="HELIX-TURN-HELIX TRANSCRIPTIONAL REGULATOR, ICLR FAMILY"/>
    <property type="match status" value="1"/>
</dbReference>
<proteinExistence type="predicted"/>
<evidence type="ECO:0000256" key="4">
    <source>
        <dbReference type="SAM" id="MobiDB-lite"/>
    </source>
</evidence>
<feature type="domain" description="HTH iclR-type" evidence="5">
    <location>
        <begin position="31"/>
        <end position="93"/>
    </location>
</feature>
<dbReference type="InterPro" id="IPR029016">
    <property type="entry name" value="GAF-like_dom_sf"/>
</dbReference>
<dbReference type="GO" id="GO:0003677">
    <property type="term" value="F:DNA binding"/>
    <property type="evidence" value="ECO:0007669"/>
    <property type="project" value="UniProtKB-KW"/>
</dbReference>
<feature type="region of interest" description="Disordered" evidence="4">
    <location>
        <begin position="1"/>
        <end position="30"/>
    </location>
</feature>
<evidence type="ECO:0000259" key="5">
    <source>
        <dbReference type="PROSITE" id="PS51077"/>
    </source>
</evidence>
<dbReference type="SMART" id="SM00346">
    <property type="entry name" value="HTH_ICLR"/>
    <property type="match status" value="1"/>
</dbReference>
<name>A0A212LEB7_9HYPH</name>
<dbReference type="GO" id="GO:0045892">
    <property type="term" value="P:negative regulation of DNA-templated transcription"/>
    <property type="evidence" value="ECO:0007669"/>
    <property type="project" value="TreeGrafter"/>
</dbReference>
<keyword evidence="1" id="KW-0805">Transcription regulation</keyword>
<dbReference type="RefSeq" id="WP_100079813.1">
    <property type="nucleotide sequence ID" value="NZ_LT608334.1"/>
</dbReference>
<evidence type="ECO:0000256" key="2">
    <source>
        <dbReference type="ARBA" id="ARBA00023125"/>
    </source>
</evidence>
<dbReference type="InterPro" id="IPR036390">
    <property type="entry name" value="WH_DNA-bd_sf"/>
</dbReference>
<accession>A0A212LEB7</accession>